<organism evidence="2 3">
    <name type="scientific">Paraburkholderia fynbosensis</name>
    <dbReference type="NCBI Taxonomy" id="1200993"/>
    <lineage>
        <taxon>Bacteria</taxon>
        <taxon>Pseudomonadati</taxon>
        <taxon>Pseudomonadota</taxon>
        <taxon>Betaproteobacteria</taxon>
        <taxon>Burkholderiales</taxon>
        <taxon>Burkholderiaceae</taxon>
        <taxon>Paraburkholderia</taxon>
    </lineage>
</organism>
<evidence type="ECO:0000256" key="1">
    <source>
        <dbReference type="SAM" id="SignalP"/>
    </source>
</evidence>
<dbReference type="AlphaFoldDB" id="A0A6J5GBH0"/>
<keyword evidence="1" id="KW-0732">Signal</keyword>
<evidence type="ECO:0000313" key="2">
    <source>
        <dbReference type="EMBL" id="CAB3795672.1"/>
    </source>
</evidence>
<feature type="chain" id="PRO_5026940312" description="Lipoprotein" evidence="1">
    <location>
        <begin position="21"/>
        <end position="63"/>
    </location>
</feature>
<keyword evidence="3" id="KW-1185">Reference proteome</keyword>
<name>A0A6J5GBH0_9BURK</name>
<sequence>MIRLLGILAFAFGVAGCVAAQPPYYGYGDPPGYYAPRPSVGVGIGVGSFGGSGFGGVGVGLGF</sequence>
<dbReference type="EMBL" id="CADIKI010000011">
    <property type="protein sequence ID" value="CAB3795672.1"/>
    <property type="molecule type" value="Genomic_DNA"/>
</dbReference>
<dbReference type="PROSITE" id="PS51257">
    <property type="entry name" value="PROKAR_LIPOPROTEIN"/>
    <property type="match status" value="1"/>
</dbReference>
<evidence type="ECO:0000313" key="3">
    <source>
        <dbReference type="Proteomes" id="UP000494252"/>
    </source>
</evidence>
<proteinExistence type="predicted"/>
<feature type="signal peptide" evidence="1">
    <location>
        <begin position="1"/>
        <end position="20"/>
    </location>
</feature>
<gene>
    <name evidence="2" type="ORF">LMG27177_03897</name>
</gene>
<dbReference type="Proteomes" id="UP000494252">
    <property type="component" value="Unassembled WGS sequence"/>
</dbReference>
<protein>
    <recommendedName>
        <fullName evidence="4">Lipoprotein</fullName>
    </recommendedName>
</protein>
<reference evidence="2 3" key="1">
    <citation type="submission" date="2020-04" db="EMBL/GenBank/DDBJ databases">
        <authorList>
            <person name="De Canck E."/>
        </authorList>
    </citation>
    <scope>NUCLEOTIDE SEQUENCE [LARGE SCALE GENOMIC DNA]</scope>
    <source>
        <strain evidence="2 3">LMG 27177</strain>
    </source>
</reference>
<evidence type="ECO:0008006" key="4">
    <source>
        <dbReference type="Google" id="ProtNLM"/>
    </source>
</evidence>
<accession>A0A6J5GBH0</accession>
<dbReference type="RefSeq" id="WP_175162085.1">
    <property type="nucleotide sequence ID" value="NZ_CADIKI010000011.1"/>
</dbReference>